<dbReference type="OrthoDB" id="2820488at2759"/>
<sequence>MVAVDNDSLQAEIEQVFQSLRDQPQHTSEQETIVKKAIELYLVAFKYYDMNRTRALVHPNYKQHSTMATTDGQNSIIEVAQLMRSIASEHWKGMVEPHFQIEPKRIMVDGEYVICQVHGRRWENDSGQHVIDLYRYRDGQFVEHWDVVMDVPATSTTTNGNDLF</sequence>
<dbReference type="EMBL" id="JAGMVJ010000006">
    <property type="protein sequence ID" value="KAH7089424.1"/>
    <property type="molecule type" value="Genomic_DNA"/>
</dbReference>
<organism evidence="2 3">
    <name type="scientific">Paraphoma chrysanthemicola</name>
    <dbReference type="NCBI Taxonomy" id="798071"/>
    <lineage>
        <taxon>Eukaryota</taxon>
        <taxon>Fungi</taxon>
        <taxon>Dikarya</taxon>
        <taxon>Ascomycota</taxon>
        <taxon>Pezizomycotina</taxon>
        <taxon>Dothideomycetes</taxon>
        <taxon>Pleosporomycetidae</taxon>
        <taxon>Pleosporales</taxon>
        <taxon>Pleosporineae</taxon>
        <taxon>Phaeosphaeriaceae</taxon>
        <taxon>Paraphoma</taxon>
    </lineage>
</organism>
<reference evidence="2" key="1">
    <citation type="journal article" date="2021" name="Nat. Commun.">
        <title>Genetic determinants of endophytism in the Arabidopsis root mycobiome.</title>
        <authorList>
            <person name="Mesny F."/>
            <person name="Miyauchi S."/>
            <person name="Thiergart T."/>
            <person name="Pickel B."/>
            <person name="Atanasova L."/>
            <person name="Karlsson M."/>
            <person name="Huettel B."/>
            <person name="Barry K.W."/>
            <person name="Haridas S."/>
            <person name="Chen C."/>
            <person name="Bauer D."/>
            <person name="Andreopoulos W."/>
            <person name="Pangilinan J."/>
            <person name="LaButti K."/>
            <person name="Riley R."/>
            <person name="Lipzen A."/>
            <person name="Clum A."/>
            <person name="Drula E."/>
            <person name="Henrissat B."/>
            <person name="Kohler A."/>
            <person name="Grigoriev I.V."/>
            <person name="Martin F.M."/>
            <person name="Hacquard S."/>
        </authorList>
    </citation>
    <scope>NUCLEOTIDE SEQUENCE</scope>
    <source>
        <strain evidence="2">MPI-SDFR-AT-0120</strain>
    </source>
</reference>
<dbReference type="Proteomes" id="UP000813461">
    <property type="component" value="Unassembled WGS sequence"/>
</dbReference>
<dbReference type="InterPro" id="IPR037401">
    <property type="entry name" value="SnoaL-like"/>
</dbReference>
<evidence type="ECO:0000313" key="3">
    <source>
        <dbReference type="Proteomes" id="UP000813461"/>
    </source>
</evidence>
<keyword evidence="3" id="KW-1185">Reference proteome</keyword>
<evidence type="ECO:0000313" key="2">
    <source>
        <dbReference type="EMBL" id="KAH7089424.1"/>
    </source>
</evidence>
<proteinExistence type="predicted"/>
<dbReference type="InterPro" id="IPR032710">
    <property type="entry name" value="NTF2-like_dom_sf"/>
</dbReference>
<accession>A0A8K0RAY7</accession>
<name>A0A8K0RAY7_9PLEO</name>
<dbReference type="Pfam" id="PF12680">
    <property type="entry name" value="SnoaL_2"/>
    <property type="match status" value="1"/>
</dbReference>
<dbReference type="SUPFAM" id="SSF54427">
    <property type="entry name" value="NTF2-like"/>
    <property type="match status" value="1"/>
</dbReference>
<gene>
    <name evidence="2" type="ORF">FB567DRAFT_520741</name>
</gene>
<dbReference type="Gene3D" id="3.10.450.50">
    <property type="match status" value="1"/>
</dbReference>
<dbReference type="AlphaFoldDB" id="A0A8K0RAY7"/>
<comment type="caution">
    <text evidence="2">The sequence shown here is derived from an EMBL/GenBank/DDBJ whole genome shotgun (WGS) entry which is preliminary data.</text>
</comment>
<feature type="domain" description="SnoaL-like" evidence="1">
    <location>
        <begin position="41"/>
        <end position="144"/>
    </location>
</feature>
<evidence type="ECO:0000259" key="1">
    <source>
        <dbReference type="Pfam" id="PF12680"/>
    </source>
</evidence>
<protein>
    <recommendedName>
        <fullName evidence="1">SnoaL-like domain-containing protein</fullName>
    </recommendedName>
</protein>